<sequence length="258" mass="30291">MQKIIDAHIHFDLYNEQEQLHIIHSMELQQIEGLISVSEHLDSAKKNLDLAKKIQNIFPAFGYHPEQPLPNDRELTDLLTFIKFHQERMVAIGEVGLPYYSRKENKQLKLDGYVELLEQFIILAKKLQKPIILHAVYEDAPIVCSLLEKHSFKKAHFHWFKGDTKTVQRMIANGYFISITPDVLYEQEIQQLVKIYPLERMMVETDGPWPFNGPFQNEMTHPKMIHQSMKKIAEIKSLPLDSVYETIFQQTKSFYQLP</sequence>
<keyword evidence="2 4" id="KW-0479">Metal-binding</keyword>
<comment type="similarity">
    <text evidence="1">Belongs to the metallo-dependent hydrolases superfamily. TatD-type hydrolase family.</text>
</comment>
<feature type="binding site" evidence="4">
    <location>
        <position position="10"/>
    </location>
    <ligand>
        <name>a divalent metal cation</name>
        <dbReference type="ChEBI" id="CHEBI:60240"/>
        <label>1</label>
    </ligand>
</feature>
<evidence type="ECO:0000256" key="4">
    <source>
        <dbReference type="PIRSR" id="PIRSR005902-1"/>
    </source>
</evidence>
<feature type="binding site" evidence="4">
    <location>
        <position position="8"/>
    </location>
    <ligand>
        <name>a divalent metal cation</name>
        <dbReference type="ChEBI" id="CHEBI:60240"/>
        <label>1</label>
    </ligand>
</feature>
<dbReference type="KEGG" id="faf:OE104_09570"/>
<feature type="binding site" evidence="4">
    <location>
        <position position="94"/>
    </location>
    <ligand>
        <name>a divalent metal cation</name>
        <dbReference type="ChEBI" id="CHEBI:60240"/>
        <label>1</label>
    </ligand>
</feature>
<dbReference type="PIRSF" id="PIRSF005902">
    <property type="entry name" value="DNase_TatD"/>
    <property type="match status" value="1"/>
</dbReference>
<dbReference type="RefSeq" id="WP_275416639.1">
    <property type="nucleotide sequence ID" value="NZ_CP106878.1"/>
</dbReference>
<dbReference type="Proteomes" id="UP001164718">
    <property type="component" value="Chromosome"/>
</dbReference>
<dbReference type="Gene3D" id="3.20.20.140">
    <property type="entry name" value="Metal-dependent hydrolases"/>
    <property type="match status" value="1"/>
</dbReference>
<dbReference type="InterPro" id="IPR001130">
    <property type="entry name" value="TatD-like"/>
</dbReference>
<evidence type="ECO:0000256" key="3">
    <source>
        <dbReference type="ARBA" id="ARBA00022801"/>
    </source>
</evidence>
<dbReference type="PROSITE" id="PS01137">
    <property type="entry name" value="TATD_1"/>
    <property type="match status" value="1"/>
</dbReference>
<dbReference type="PANTHER" id="PTHR46317">
    <property type="entry name" value="HYDROLASE OF PHP SUPERFAMILY-RELATED PROTEIN"/>
    <property type="match status" value="1"/>
</dbReference>
<dbReference type="InterPro" id="IPR018228">
    <property type="entry name" value="DNase_TatD-rel_CS"/>
</dbReference>
<keyword evidence="3 5" id="KW-0378">Hydrolase</keyword>
<dbReference type="GO" id="GO:0046872">
    <property type="term" value="F:metal ion binding"/>
    <property type="evidence" value="ECO:0007669"/>
    <property type="project" value="UniProtKB-KW"/>
</dbReference>
<dbReference type="EMBL" id="CP106878">
    <property type="protein sequence ID" value="WAA08857.1"/>
    <property type="molecule type" value="Genomic_DNA"/>
</dbReference>
<dbReference type="AlphaFoldDB" id="A0A9E8LSS7"/>
<dbReference type="GO" id="GO:0016788">
    <property type="term" value="F:hydrolase activity, acting on ester bonds"/>
    <property type="evidence" value="ECO:0007669"/>
    <property type="project" value="InterPro"/>
</dbReference>
<gene>
    <name evidence="5" type="ORF">OE104_09570</name>
</gene>
<reference evidence="5" key="1">
    <citation type="submission" date="2022-09" db="EMBL/GenBank/DDBJ databases">
        <title>Complete Genomes of Fervidibacillus albus and Fervidibacillus halotolerans isolated from tidal flat sediments.</title>
        <authorList>
            <person name="Kwon K.K."/>
            <person name="Yang S.-H."/>
            <person name="Park M.J."/>
            <person name="Oh H.-M."/>
        </authorList>
    </citation>
    <scope>NUCLEOTIDE SEQUENCE</scope>
    <source>
        <strain evidence="5">MEBiC13591</strain>
    </source>
</reference>
<dbReference type="PANTHER" id="PTHR46317:SF1">
    <property type="entry name" value="HYDROLASE, TATD FAMILY"/>
    <property type="match status" value="1"/>
</dbReference>
<accession>A0A9E8LSS7</accession>
<name>A0A9E8LSS7_9BACI</name>
<evidence type="ECO:0000256" key="1">
    <source>
        <dbReference type="ARBA" id="ARBA00009275"/>
    </source>
</evidence>
<keyword evidence="6" id="KW-1185">Reference proteome</keyword>
<evidence type="ECO:0000313" key="6">
    <source>
        <dbReference type="Proteomes" id="UP001164718"/>
    </source>
</evidence>
<proteinExistence type="inferred from homology"/>
<organism evidence="5 6">
    <name type="scientific">Fervidibacillus albus</name>
    <dbReference type="NCBI Taxonomy" id="2980026"/>
    <lineage>
        <taxon>Bacteria</taxon>
        <taxon>Bacillati</taxon>
        <taxon>Bacillota</taxon>
        <taxon>Bacilli</taxon>
        <taxon>Bacillales</taxon>
        <taxon>Bacillaceae</taxon>
        <taxon>Fervidibacillus</taxon>
    </lineage>
</organism>
<feature type="binding site" evidence="4">
    <location>
        <position position="134"/>
    </location>
    <ligand>
        <name>a divalent metal cation</name>
        <dbReference type="ChEBI" id="CHEBI:60240"/>
        <label>2</label>
    </ligand>
</feature>
<feature type="binding site" evidence="4">
    <location>
        <position position="206"/>
    </location>
    <ligand>
        <name>a divalent metal cation</name>
        <dbReference type="ChEBI" id="CHEBI:60240"/>
        <label>1</label>
    </ligand>
</feature>
<dbReference type="InterPro" id="IPR032466">
    <property type="entry name" value="Metal_Hydrolase"/>
</dbReference>
<dbReference type="Pfam" id="PF01026">
    <property type="entry name" value="TatD_DNase"/>
    <property type="match status" value="1"/>
</dbReference>
<evidence type="ECO:0000313" key="5">
    <source>
        <dbReference type="EMBL" id="WAA08857.1"/>
    </source>
</evidence>
<dbReference type="SUPFAM" id="SSF51556">
    <property type="entry name" value="Metallo-dependent hydrolases"/>
    <property type="match status" value="1"/>
</dbReference>
<feature type="binding site" evidence="4">
    <location>
        <position position="158"/>
    </location>
    <ligand>
        <name>a divalent metal cation</name>
        <dbReference type="ChEBI" id="CHEBI:60240"/>
        <label>2</label>
    </ligand>
</feature>
<protein>
    <submittedName>
        <fullName evidence="5">TatD family hydrolase</fullName>
    </submittedName>
</protein>
<evidence type="ECO:0000256" key="2">
    <source>
        <dbReference type="ARBA" id="ARBA00022723"/>
    </source>
</evidence>